<accession>A0AAW1UI25</accession>
<dbReference type="InterPro" id="IPR046346">
    <property type="entry name" value="Aminoacid_DH-like_N_sf"/>
</dbReference>
<evidence type="ECO:0000313" key="5">
    <source>
        <dbReference type="Proteomes" id="UP001431783"/>
    </source>
</evidence>
<gene>
    <name evidence="4" type="ORF">WA026_003840</name>
</gene>
<dbReference type="PANTHER" id="PTHR11606">
    <property type="entry name" value="GLUTAMATE DEHYDROGENASE"/>
    <property type="match status" value="1"/>
</dbReference>
<dbReference type="Proteomes" id="UP001431783">
    <property type="component" value="Unassembled WGS sequence"/>
</dbReference>
<dbReference type="GO" id="GO:0004352">
    <property type="term" value="F:glutamate dehydrogenase (NAD+) activity"/>
    <property type="evidence" value="ECO:0007669"/>
    <property type="project" value="TreeGrafter"/>
</dbReference>
<comment type="caution">
    <text evidence="4">The sequence shown here is derived from an EMBL/GenBank/DDBJ whole genome shotgun (WGS) entry which is preliminary data.</text>
</comment>
<organism evidence="4 5">
    <name type="scientific">Henosepilachna vigintioctopunctata</name>
    <dbReference type="NCBI Taxonomy" id="420089"/>
    <lineage>
        <taxon>Eukaryota</taxon>
        <taxon>Metazoa</taxon>
        <taxon>Ecdysozoa</taxon>
        <taxon>Arthropoda</taxon>
        <taxon>Hexapoda</taxon>
        <taxon>Insecta</taxon>
        <taxon>Pterygota</taxon>
        <taxon>Neoptera</taxon>
        <taxon>Endopterygota</taxon>
        <taxon>Coleoptera</taxon>
        <taxon>Polyphaga</taxon>
        <taxon>Cucujiformia</taxon>
        <taxon>Coccinelloidea</taxon>
        <taxon>Coccinellidae</taxon>
        <taxon>Epilachninae</taxon>
        <taxon>Epilachnini</taxon>
        <taxon>Henosepilachna</taxon>
    </lineage>
</organism>
<evidence type="ECO:0000313" key="4">
    <source>
        <dbReference type="EMBL" id="KAK9879029.1"/>
    </source>
</evidence>
<evidence type="ECO:0000256" key="2">
    <source>
        <dbReference type="ARBA" id="ARBA00023002"/>
    </source>
</evidence>
<dbReference type="InterPro" id="IPR006097">
    <property type="entry name" value="Glu/Leu/Phe/Val/Trp_DH_dimer"/>
</dbReference>
<dbReference type="AlphaFoldDB" id="A0AAW1UI25"/>
<evidence type="ECO:0000256" key="1">
    <source>
        <dbReference type="ARBA" id="ARBA00006382"/>
    </source>
</evidence>
<dbReference type="SUPFAM" id="SSF53223">
    <property type="entry name" value="Aminoacid dehydrogenase-like, N-terminal domain"/>
    <property type="match status" value="1"/>
</dbReference>
<dbReference type="GO" id="GO:0005739">
    <property type="term" value="C:mitochondrion"/>
    <property type="evidence" value="ECO:0007669"/>
    <property type="project" value="TreeGrafter"/>
</dbReference>
<keyword evidence="2" id="KW-0560">Oxidoreductase</keyword>
<dbReference type="InterPro" id="IPR006096">
    <property type="entry name" value="Glu/Leu/Phe/Val/Trp_DH_C"/>
</dbReference>
<evidence type="ECO:0000259" key="3">
    <source>
        <dbReference type="SMART" id="SM00839"/>
    </source>
</evidence>
<dbReference type="GO" id="GO:0006538">
    <property type="term" value="P:L-glutamate catabolic process"/>
    <property type="evidence" value="ECO:0007669"/>
    <property type="project" value="TreeGrafter"/>
</dbReference>
<dbReference type="Gene3D" id="3.40.50.720">
    <property type="entry name" value="NAD(P)-binding Rossmann-like Domain"/>
    <property type="match status" value="1"/>
</dbReference>
<reference evidence="4 5" key="1">
    <citation type="submission" date="2023-03" db="EMBL/GenBank/DDBJ databases">
        <title>Genome insight into feeding habits of ladybird beetles.</title>
        <authorList>
            <person name="Li H.-S."/>
            <person name="Huang Y.-H."/>
            <person name="Pang H."/>
        </authorList>
    </citation>
    <scope>NUCLEOTIDE SEQUENCE [LARGE SCALE GENOMIC DNA]</scope>
    <source>
        <strain evidence="4">SYSU_2023b</strain>
        <tissue evidence="4">Whole body</tissue>
    </source>
</reference>
<proteinExistence type="inferred from homology"/>
<dbReference type="SMART" id="SM00839">
    <property type="entry name" value="ELFV_dehydrog"/>
    <property type="match status" value="1"/>
</dbReference>
<comment type="similarity">
    <text evidence="1">Belongs to the Glu/Leu/Phe/Val dehydrogenases family.</text>
</comment>
<dbReference type="SUPFAM" id="SSF51735">
    <property type="entry name" value="NAD(P)-binding Rossmann-fold domains"/>
    <property type="match status" value="1"/>
</dbReference>
<dbReference type="InterPro" id="IPR036291">
    <property type="entry name" value="NAD(P)-bd_dom_sf"/>
</dbReference>
<feature type="domain" description="Glutamate/phenylalanine/leucine/valine/L-tryptophan dehydrogenase C-terminal" evidence="3">
    <location>
        <begin position="228"/>
        <end position="495"/>
    </location>
</feature>
<dbReference type="Pfam" id="PF02812">
    <property type="entry name" value="ELFV_dehydrog_N"/>
    <property type="match status" value="1"/>
</dbReference>
<keyword evidence="5" id="KW-1185">Reference proteome</keyword>
<name>A0AAW1UI25_9CUCU</name>
<protein>
    <recommendedName>
        <fullName evidence="3">Glutamate/phenylalanine/leucine/valine/L-tryptophan dehydrogenase C-terminal domain-containing protein</fullName>
    </recommendedName>
</protein>
<dbReference type="EMBL" id="JARQZJ010000061">
    <property type="protein sequence ID" value="KAK9879029.1"/>
    <property type="molecule type" value="Genomic_DNA"/>
</dbReference>
<dbReference type="Gene3D" id="3.40.50.10860">
    <property type="entry name" value="Leucine Dehydrogenase, chain A, domain 1"/>
    <property type="match status" value="1"/>
</dbReference>
<sequence length="497" mass="56318">MKFFASLKGKLKLSPNQAPICYEMPSRYKDSFYLANASLFDSVNWYLHKGYETIFPHLVEKLMDISEFDQLKASKKISNIIEVLDQCDNLIDKRYPIRKNDSTFDLIRTFNMNHGAFSGHSLKIGGLRISPDVTRDEMKGLSVLSTHRLSTMDIKANGYFGGIKIDPKTYSTIEIEDIVRKYKLYHMKGQECLLEPDLNFGRKWNKCLNEEQELCSQCDDEWLESACSQGALFGLNFFLTNDKILSKLGFTSGINGKTFILQGLGKMGSKLAIYLEALGAKCVGLKESDSHVFNKDGIHVQEAISHKKEYGTLIGFQLAKPADDFELYKQECDVLILAAKQKSIVCHMAKSIKAKLIVEAAYMPITPTAYMILQGHSKIILPDIFICGGSGVALYLRYLQKRSDIATRRIAPFYQHVLDDSIGNSPQVVSENNVTLIEKAGMQQDISTHAMQNIFNRKARELMDICEKYNLGFNFKTAAFILSIENIFDEVFCTKRY</sequence>
<dbReference type="Pfam" id="PF00208">
    <property type="entry name" value="ELFV_dehydrog"/>
    <property type="match status" value="1"/>
</dbReference>
<dbReference type="PANTHER" id="PTHR11606:SF13">
    <property type="entry name" value="GLUTAMATE DEHYDROGENASE 1, MITOCHONDRIAL"/>
    <property type="match status" value="1"/>
</dbReference>